<accession>A0A853PQQ3</accession>
<dbReference type="Proteomes" id="UP000093197">
    <property type="component" value="Unassembled WGS sequence"/>
</dbReference>
<dbReference type="AlphaFoldDB" id="A0A853PQQ3"/>
<dbReference type="EMBL" id="LIDT01000030">
    <property type="protein sequence ID" value="OCR30598.1"/>
    <property type="molecule type" value="Genomic_DNA"/>
</dbReference>
<protein>
    <submittedName>
        <fullName evidence="1">Uncharacterized protein</fullName>
    </submittedName>
</protein>
<name>A0A853PQQ3_BACFG</name>
<reference evidence="1 2" key="1">
    <citation type="journal article" date="2016" name="PLoS ONE">
        <title>Genomic Diversity of Enterotoxigenic Strains of Bacteroides fragilis.</title>
        <authorList>
            <person name="Pierce J.V."/>
            <person name="Bernstein H.D."/>
        </authorList>
    </citation>
    <scope>NUCLEOTIDE SEQUENCE [LARGE SCALE GENOMIC DNA]</scope>
    <source>
        <strain evidence="1 2">20793-3</strain>
    </source>
</reference>
<evidence type="ECO:0000313" key="1">
    <source>
        <dbReference type="EMBL" id="OCR30598.1"/>
    </source>
</evidence>
<organism evidence="1 2">
    <name type="scientific">Bacteroides fragilis</name>
    <dbReference type="NCBI Taxonomy" id="817"/>
    <lineage>
        <taxon>Bacteria</taxon>
        <taxon>Pseudomonadati</taxon>
        <taxon>Bacteroidota</taxon>
        <taxon>Bacteroidia</taxon>
        <taxon>Bacteroidales</taxon>
        <taxon>Bacteroidaceae</taxon>
        <taxon>Bacteroides</taxon>
    </lineage>
</organism>
<sequence length="71" mass="7888">MKIDKSVIVSEVVNNKYTVECGEGCSLLIMCCALDWLKANNRPLINGAFIDSYSIIQPATKGKTFYIINTK</sequence>
<evidence type="ECO:0000313" key="2">
    <source>
        <dbReference type="Proteomes" id="UP000093197"/>
    </source>
</evidence>
<comment type="caution">
    <text evidence="1">The sequence shown here is derived from an EMBL/GenBank/DDBJ whole genome shotgun (WGS) entry which is preliminary data.</text>
</comment>
<gene>
    <name evidence="1" type="ORF">AC094_29470</name>
</gene>
<proteinExistence type="predicted"/>